<dbReference type="PROSITE" id="PS50994">
    <property type="entry name" value="INTEGRASE"/>
    <property type="match status" value="1"/>
</dbReference>
<accession>A0A9R1WFE2</accession>
<dbReference type="InterPro" id="IPR012337">
    <property type="entry name" value="RNaseH-like_sf"/>
</dbReference>
<dbReference type="CDD" id="cd01647">
    <property type="entry name" value="RT_LTR"/>
    <property type="match status" value="1"/>
</dbReference>
<comment type="caution">
    <text evidence="3">The sequence shown here is derived from an EMBL/GenBank/DDBJ whole genome shotgun (WGS) entry which is preliminary data.</text>
</comment>
<keyword evidence="4" id="KW-1185">Reference proteome</keyword>
<dbReference type="GO" id="GO:0004523">
    <property type="term" value="F:RNA-DNA hybrid ribonuclease activity"/>
    <property type="evidence" value="ECO:0007669"/>
    <property type="project" value="InterPro"/>
</dbReference>
<dbReference type="Gene3D" id="3.30.70.270">
    <property type="match status" value="2"/>
</dbReference>
<organism evidence="3 4">
    <name type="scientific">Lactuca sativa</name>
    <name type="common">Garden lettuce</name>
    <dbReference type="NCBI Taxonomy" id="4236"/>
    <lineage>
        <taxon>Eukaryota</taxon>
        <taxon>Viridiplantae</taxon>
        <taxon>Streptophyta</taxon>
        <taxon>Embryophyta</taxon>
        <taxon>Tracheophyta</taxon>
        <taxon>Spermatophyta</taxon>
        <taxon>Magnoliopsida</taxon>
        <taxon>eudicotyledons</taxon>
        <taxon>Gunneridae</taxon>
        <taxon>Pentapetalae</taxon>
        <taxon>asterids</taxon>
        <taxon>campanulids</taxon>
        <taxon>Asterales</taxon>
        <taxon>Asteraceae</taxon>
        <taxon>Cichorioideae</taxon>
        <taxon>Cichorieae</taxon>
        <taxon>Lactucinae</taxon>
        <taxon>Lactuca</taxon>
    </lineage>
</organism>
<dbReference type="Pfam" id="PF13456">
    <property type="entry name" value="RVT_3"/>
    <property type="match status" value="1"/>
</dbReference>
<keyword evidence="1" id="KW-0175">Coiled coil</keyword>
<evidence type="ECO:0000256" key="1">
    <source>
        <dbReference type="SAM" id="Coils"/>
    </source>
</evidence>
<feature type="coiled-coil region" evidence="1">
    <location>
        <begin position="625"/>
        <end position="652"/>
    </location>
</feature>
<evidence type="ECO:0000259" key="2">
    <source>
        <dbReference type="PROSITE" id="PS50994"/>
    </source>
</evidence>
<feature type="domain" description="Integrase catalytic" evidence="2">
    <location>
        <begin position="450"/>
        <end position="609"/>
    </location>
</feature>
<dbReference type="InterPro" id="IPR000477">
    <property type="entry name" value="RT_dom"/>
</dbReference>
<dbReference type="Proteomes" id="UP000235145">
    <property type="component" value="Unassembled WGS sequence"/>
</dbReference>
<evidence type="ECO:0000313" key="4">
    <source>
        <dbReference type="Proteomes" id="UP000235145"/>
    </source>
</evidence>
<dbReference type="InterPro" id="IPR001584">
    <property type="entry name" value="Integrase_cat-core"/>
</dbReference>
<dbReference type="SUPFAM" id="SSF56672">
    <property type="entry name" value="DNA/RNA polymerases"/>
    <property type="match status" value="1"/>
</dbReference>
<reference evidence="3 4" key="1">
    <citation type="journal article" date="2017" name="Nat. Commun.">
        <title>Genome assembly with in vitro proximity ligation data and whole-genome triplication in lettuce.</title>
        <authorList>
            <person name="Reyes-Chin-Wo S."/>
            <person name="Wang Z."/>
            <person name="Yang X."/>
            <person name="Kozik A."/>
            <person name="Arikit S."/>
            <person name="Song C."/>
            <person name="Xia L."/>
            <person name="Froenicke L."/>
            <person name="Lavelle D.O."/>
            <person name="Truco M.J."/>
            <person name="Xia R."/>
            <person name="Zhu S."/>
            <person name="Xu C."/>
            <person name="Xu H."/>
            <person name="Xu X."/>
            <person name="Cox K."/>
            <person name="Korf I."/>
            <person name="Meyers B.C."/>
            <person name="Michelmore R.W."/>
        </authorList>
    </citation>
    <scope>NUCLEOTIDE SEQUENCE [LARGE SCALE GENOMIC DNA]</scope>
    <source>
        <strain evidence="4">cv. Salinas</strain>
        <tissue evidence="3">Seedlings</tissue>
    </source>
</reference>
<dbReference type="InterPro" id="IPR036397">
    <property type="entry name" value="RNaseH_sf"/>
</dbReference>
<dbReference type="Gene3D" id="3.30.420.10">
    <property type="entry name" value="Ribonuclease H-like superfamily/Ribonuclease H"/>
    <property type="match status" value="2"/>
</dbReference>
<dbReference type="AlphaFoldDB" id="A0A9R1WFE2"/>
<dbReference type="InterPro" id="IPR002156">
    <property type="entry name" value="RNaseH_domain"/>
</dbReference>
<dbReference type="Pfam" id="PF00078">
    <property type="entry name" value="RVT_1"/>
    <property type="match status" value="1"/>
</dbReference>
<dbReference type="SUPFAM" id="SSF53098">
    <property type="entry name" value="Ribonuclease H-like"/>
    <property type="match status" value="1"/>
</dbReference>
<dbReference type="Pfam" id="PF00665">
    <property type="entry name" value="rve"/>
    <property type="match status" value="1"/>
</dbReference>
<dbReference type="InterPro" id="IPR043128">
    <property type="entry name" value="Rev_trsase/Diguanyl_cyclase"/>
</dbReference>
<dbReference type="PANTHER" id="PTHR48475:SF2">
    <property type="entry name" value="RIBONUCLEASE H"/>
    <property type="match status" value="1"/>
</dbReference>
<protein>
    <recommendedName>
        <fullName evidence="2">Integrase catalytic domain-containing protein</fullName>
    </recommendedName>
</protein>
<dbReference type="PANTHER" id="PTHR48475">
    <property type="entry name" value="RIBONUCLEASE H"/>
    <property type="match status" value="1"/>
</dbReference>
<dbReference type="InterPro" id="IPR043502">
    <property type="entry name" value="DNA/RNA_pol_sf"/>
</dbReference>
<dbReference type="GO" id="GO:0015074">
    <property type="term" value="P:DNA integration"/>
    <property type="evidence" value="ECO:0007669"/>
    <property type="project" value="InterPro"/>
</dbReference>
<sequence>MDHGTFCYTKMPFGLKNVGATYQRLVDSVFTKQIGKNIEVYVDDMVIKSSHESKMLQDIKQTFRTLERVKMKLNPAKCTVGVEEGQFLGYYVTKQVIQPSPVKVDEFMETPPPGTLREVHGLNEKFTAVSRFISKSAGKAMPLFHTLKGCIEKNNFQWTAVAEEALQKIKEALHKLPTLAKTLVRLAKWAIELGEHDISYRPRTSIKGQALADFLLEIPDEGNSAKERIWAVEEVLANDYSWTLYSDMASNREGSGASLILTSPEGEEVTYALWFDFHTSNNKAAYEALLAGLCLAKQMGAKAVTALTDSRLFANQINRSFEARDQRMERYVRMIPRSENKRAYALSKLASTCFDHLSKKVLVEVLRERSIDERQINTLTTTGPTWMTPFMEYLQRGVLPDDHSEARKIHIKAPSYALINGELYRKGFTAPWLKCIDQAKGMEALQEAHAGQAGAHEGARALTGLFPEALGKLKYMVVAVDYFIKWIEAEPLTCISGRHMIKFVWKNIMTRFGTPKVLVSDNGLQFFENPFREWCASKGINQRFTSVAHPQANGQTEVSSLTIVNGIEKRLGKAKGNWSEEISAVLWSYITTPRKSTWETPFSLTYGMEDVLPMEITVGTLRAVNADEESNAQNLRLNLDVLEERREKLEIHQAAYKHVIERYYNQRVKEKAFRVGEYVLRRNKASRTQTQGKMGLVWEGPYKIRSK</sequence>
<name>A0A9R1WFE2_LACSA</name>
<gene>
    <name evidence="3" type="ORF">LSAT_V11C200097150</name>
</gene>
<evidence type="ECO:0000313" key="3">
    <source>
        <dbReference type="EMBL" id="KAJ0222828.1"/>
    </source>
</evidence>
<proteinExistence type="predicted"/>
<dbReference type="EMBL" id="NBSK02000002">
    <property type="protein sequence ID" value="KAJ0222828.1"/>
    <property type="molecule type" value="Genomic_DNA"/>
</dbReference>
<dbReference type="GO" id="GO:0003676">
    <property type="term" value="F:nucleic acid binding"/>
    <property type="evidence" value="ECO:0007669"/>
    <property type="project" value="InterPro"/>
</dbReference>
<dbReference type="CDD" id="cd09279">
    <property type="entry name" value="RNase_HI_like"/>
    <property type="match status" value="1"/>
</dbReference>